<reference evidence="2" key="1">
    <citation type="submission" date="2022-11" db="UniProtKB">
        <authorList>
            <consortium name="WormBaseParasite"/>
        </authorList>
    </citation>
    <scope>IDENTIFICATION</scope>
</reference>
<keyword evidence="1" id="KW-1185">Reference proteome</keyword>
<proteinExistence type="predicted"/>
<dbReference type="WBParaSite" id="nRc.2.0.1.t45449-RA">
    <property type="protein sequence ID" value="nRc.2.0.1.t45449-RA"/>
    <property type="gene ID" value="nRc.2.0.1.g45449"/>
</dbReference>
<accession>A0A915L2V3</accession>
<organism evidence="1 2">
    <name type="scientific">Romanomermis culicivorax</name>
    <name type="common">Nematode worm</name>
    <dbReference type="NCBI Taxonomy" id="13658"/>
    <lineage>
        <taxon>Eukaryota</taxon>
        <taxon>Metazoa</taxon>
        <taxon>Ecdysozoa</taxon>
        <taxon>Nematoda</taxon>
        <taxon>Enoplea</taxon>
        <taxon>Dorylaimia</taxon>
        <taxon>Mermithida</taxon>
        <taxon>Mermithoidea</taxon>
        <taxon>Mermithidae</taxon>
        <taxon>Romanomermis</taxon>
    </lineage>
</organism>
<sequence>MQSSLSSFFKSSFLVKQVHFLLVRPRIAGIDEKVHLEWKSGKEAEQIKNGNIQDVATLAILEFMQQNVDKSTNVVNVEQEKASLREHEILDQLMQGRAERKLLEKKLRELEQQNTKKIMGEVEKQMWELNEENG</sequence>
<evidence type="ECO:0000313" key="2">
    <source>
        <dbReference type="WBParaSite" id="nRc.2.0.1.t45449-RA"/>
    </source>
</evidence>
<dbReference type="Proteomes" id="UP000887565">
    <property type="component" value="Unplaced"/>
</dbReference>
<name>A0A915L2V3_ROMCU</name>
<evidence type="ECO:0000313" key="1">
    <source>
        <dbReference type="Proteomes" id="UP000887565"/>
    </source>
</evidence>
<dbReference type="AlphaFoldDB" id="A0A915L2V3"/>
<protein>
    <submittedName>
        <fullName evidence="2">Uncharacterized protein</fullName>
    </submittedName>
</protein>